<proteinExistence type="predicted"/>
<feature type="domain" description="Putative regulatory protein FmdB zinc ribbon" evidence="1">
    <location>
        <begin position="1"/>
        <end position="42"/>
    </location>
</feature>
<dbReference type="Proteomes" id="UP001208771">
    <property type="component" value="Unassembled WGS sequence"/>
</dbReference>
<accession>A0AAE3N2X4</accession>
<dbReference type="Pfam" id="PF09723">
    <property type="entry name" value="Zn_ribbon_8"/>
    <property type="match status" value="1"/>
</dbReference>
<protein>
    <submittedName>
        <fullName evidence="2">Zinc ribbon domain-containing protein</fullName>
    </submittedName>
</protein>
<dbReference type="NCBIfam" id="TIGR02605">
    <property type="entry name" value="CxxC_CxxC_SSSS"/>
    <property type="match status" value="1"/>
</dbReference>
<sequence>MPYYDYRCDTCGDFTELRPMSQCAEPGDCPHCGASAARVILSAPAFALMEAGRRQAFAINERAAHEPKSTRKDGLHPPGCGCCSKGGAGKSRAVYRADGAKTFPSARPWMISH</sequence>
<dbReference type="RefSeq" id="WP_306413384.1">
    <property type="nucleotide sequence ID" value="NZ_JANFPI010000012.1"/>
</dbReference>
<gene>
    <name evidence="2" type="ORF">NOF55_22520</name>
</gene>
<keyword evidence="3" id="KW-1185">Reference proteome</keyword>
<comment type="caution">
    <text evidence="2">The sequence shown here is derived from an EMBL/GenBank/DDBJ whole genome shotgun (WGS) entry which is preliminary data.</text>
</comment>
<evidence type="ECO:0000259" key="1">
    <source>
        <dbReference type="SMART" id="SM00834"/>
    </source>
</evidence>
<organism evidence="2 3">
    <name type="scientific">Ectorhizobium quercum</name>
    <dbReference type="NCBI Taxonomy" id="2965071"/>
    <lineage>
        <taxon>Bacteria</taxon>
        <taxon>Pseudomonadati</taxon>
        <taxon>Pseudomonadota</taxon>
        <taxon>Alphaproteobacteria</taxon>
        <taxon>Hyphomicrobiales</taxon>
        <taxon>Rhizobiaceae</taxon>
        <taxon>Ectorhizobium</taxon>
    </lineage>
</organism>
<dbReference type="EMBL" id="JANFPI010000012">
    <property type="protein sequence ID" value="MCX8999883.1"/>
    <property type="molecule type" value="Genomic_DNA"/>
</dbReference>
<evidence type="ECO:0000313" key="3">
    <source>
        <dbReference type="Proteomes" id="UP001208771"/>
    </source>
</evidence>
<dbReference type="SMART" id="SM00834">
    <property type="entry name" value="CxxC_CXXC_SSSS"/>
    <property type="match status" value="1"/>
</dbReference>
<dbReference type="InterPro" id="IPR013429">
    <property type="entry name" value="Regulatory_FmdB_Zinc_ribbon"/>
</dbReference>
<evidence type="ECO:0000313" key="2">
    <source>
        <dbReference type="EMBL" id="MCX8999883.1"/>
    </source>
</evidence>
<dbReference type="AlphaFoldDB" id="A0AAE3N2X4"/>
<reference evidence="2" key="1">
    <citation type="submission" date="2022-07" db="EMBL/GenBank/DDBJ databases">
        <title>Ectorhizobium quercum gen.nov., sp. nov.</title>
        <authorList>
            <person name="Ma T."/>
            <person name="Li Y."/>
        </authorList>
    </citation>
    <scope>NUCLEOTIDE SEQUENCE</scope>
    <source>
        <strain evidence="2">BDR2-2</strain>
    </source>
</reference>
<name>A0AAE3N2X4_9HYPH</name>